<dbReference type="InterPro" id="IPR011054">
    <property type="entry name" value="Rudment_hybrid_motif"/>
</dbReference>
<dbReference type="Gene3D" id="3.40.50.20">
    <property type="match status" value="1"/>
</dbReference>
<feature type="binding site" evidence="5">
    <location>
        <begin position="184"/>
        <end position="187"/>
    </location>
    <ligand>
        <name>ATP</name>
        <dbReference type="ChEBI" id="CHEBI:30616"/>
    </ligand>
</feature>
<comment type="subunit">
    <text evidence="5 6">Homodimer.</text>
</comment>
<dbReference type="InterPro" id="IPR040686">
    <property type="entry name" value="PurK_C"/>
</dbReference>
<dbReference type="InterPro" id="IPR011761">
    <property type="entry name" value="ATP-grasp"/>
</dbReference>
<protein>
    <recommendedName>
        <fullName evidence="5 6">N5-carboxyaminoimidazole ribonucleotide synthase</fullName>
        <shortName evidence="5 6">N5-CAIR synthase</shortName>
        <ecNumber evidence="5 6">6.3.4.18</ecNumber>
    </recommendedName>
    <alternativeName>
        <fullName evidence="5 6">5-(carboxyamino)imidazole ribonucleotide synthetase</fullName>
    </alternativeName>
</protein>
<accession>A0A9X3INS8</accession>
<dbReference type="EMBL" id="JAPKNK010000017">
    <property type="protein sequence ID" value="MCX5572267.1"/>
    <property type="molecule type" value="Genomic_DNA"/>
</dbReference>
<evidence type="ECO:0000256" key="3">
    <source>
        <dbReference type="ARBA" id="ARBA00022755"/>
    </source>
</evidence>
<comment type="function">
    <text evidence="5">Catalyzes the ATP-dependent conversion of 5-aminoimidazole ribonucleotide (AIR) and HCO(3)(-) to N5-carboxyaminoimidazole ribonucleotide (N5-CAIR).</text>
</comment>
<evidence type="ECO:0000256" key="1">
    <source>
        <dbReference type="ARBA" id="ARBA00022598"/>
    </source>
</evidence>
<dbReference type="Pfam" id="PF17769">
    <property type="entry name" value="PurK_C"/>
    <property type="match status" value="1"/>
</dbReference>
<dbReference type="SUPFAM" id="SSF56059">
    <property type="entry name" value="Glutathione synthetase ATP-binding domain-like"/>
    <property type="match status" value="1"/>
</dbReference>
<feature type="binding site" evidence="5">
    <location>
        <begin position="154"/>
        <end position="160"/>
    </location>
    <ligand>
        <name>ATP</name>
        <dbReference type="ChEBI" id="CHEBI:30616"/>
    </ligand>
</feature>
<dbReference type="Pfam" id="PF22660">
    <property type="entry name" value="RS_preATP-grasp-like"/>
    <property type="match status" value="1"/>
</dbReference>
<dbReference type="SUPFAM" id="SSF52440">
    <property type="entry name" value="PreATP-grasp domain"/>
    <property type="match status" value="1"/>
</dbReference>
<feature type="binding site" evidence="5">
    <location>
        <position position="149"/>
    </location>
    <ligand>
        <name>ATP</name>
        <dbReference type="ChEBI" id="CHEBI:30616"/>
    </ligand>
</feature>
<sequence length="364" mass="38429">MTSDKMLPPGSTIGILGGGQLGRMLATAAAELGFRCHIYCPDGESPAFDVAAARTTAAYENQSALAAFAGSVDVVTYEFENVPAATAAFLGDQVDVLPGPRALAVSQDRLSEKELMQSLDIPVAPFARIDDLAGLEAALGQLGRPSILKTRRFGYDGKGQVAIRPGDDPAAAFEAIAGKPAVLEGFVTFAREVSALVVRGRNGETAVYDIAENVHRNHILATSTVPAQLSATTAGAAREIATRVADALDYVGLLAVEMFVVEDAGVERLLVNEIAPRVHNSGHWTQDGCIVSQFENHIRAIAGWPLGSTERHSNAVMTNLIGAEADEWATLAAEPGARLHLYGKAESRPGRKMGHVNRISPRVG</sequence>
<feature type="binding site" evidence="5">
    <location>
        <position position="215"/>
    </location>
    <ligand>
        <name>ATP</name>
        <dbReference type="ChEBI" id="CHEBI:30616"/>
    </ligand>
</feature>
<dbReference type="Gene3D" id="3.30.470.20">
    <property type="entry name" value="ATP-grasp fold, B domain"/>
    <property type="match status" value="1"/>
</dbReference>
<gene>
    <name evidence="5 6" type="primary">purK</name>
    <name evidence="8" type="ORF">OSH07_23900</name>
</gene>
<dbReference type="Proteomes" id="UP001144805">
    <property type="component" value="Unassembled WGS sequence"/>
</dbReference>
<comment type="similarity">
    <text evidence="5 6">Belongs to the PurK/PurT family.</text>
</comment>
<dbReference type="InterPro" id="IPR054350">
    <property type="entry name" value="PurT/PurK_preATP-grasp"/>
</dbReference>
<dbReference type="NCBIfam" id="NF004676">
    <property type="entry name" value="PRK06019.1-2"/>
    <property type="match status" value="1"/>
</dbReference>
<dbReference type="GO" id="GO:0006189">
    <property type="term" value="P:'de novo' IMP biosynthetic process"/>
    <property type="evidence" value="ECO:0007669"/>
    <property type="project" value="UniProtKB-UniRule"/>
</dbReference>
<dbReference type="EC" id="6.3.4.18" evidence="5 6"/>
<dbReference type="FunFam" id="3.30.1490.20:FF:000015">
    <property type="entry name" value="N5-carboxyaminoimidazole ribonucleotide synthase"/>
    <property type="match status" value="1"/>
</dbReference>
<dbReference type="InterPro" id="IPR016185">
    <property type="entry name" value="PreATP-grasp_dom_sf"/>
</dbReference>
<organism evidence="8 9">
    <name type="scientific">Kaistia nematophila</name>
    <dbReference type="NCBI Taxonomy" id="2994654"/>
    <lineage>
        <taxon>Bacteria</taxon>
        <taxon>Pseudomonadati</taxon>
        <taxon>Pseudomonadota</taxon>
        <taxon>Alphaproteobacteria</taxon>
        <taxon>Hyphomicrobiales</taxon>
        <taxon>Kaistiaceae</taxon>
        <taxon>Kaistia</taxon>
    </lineage>
</organism>
<feature type="binding site" evidence="5">
    <location>
        <position position="192"/>
    </location>
    <ligand>
        <name>ATP</name>
        <dbReference type="ChEBI" id="CHEBI:30616"/>
    </ligand>
</feature>
<dbReference type="PANTHER" id="PTHR11609:SF5">
    <property type="entry name" value="PHOSPHORIBOSYLAMINOIMIDAZOLE CARBOXYLASE"/>
    <property type="match status" value="1"/>
</dbReference>
<dbReference type="NCBIfam" id="NF004679">
    <property type="entry name" value="PRK06019.1-5"/>
    <property type="match status" value="1"/>
</dbReference>
<dbReference type="FunFam" id="3.30.470.20:FF:000029">
    <property type="entry name" value="N5-carboxyaminoimidazole ribonucleotide synthase"/>
    <property type="match status" value="1"/>
</dbReference>
<evidence type="ECO:0000256" key="2">
    <source>
        <dbReference type="ARBA" id="ARBA00022741"/>
    </source>
</evidence>
<keyword evidence="3 5" id="KW-0658">Purine biosynthesis</keyword>
<dbReference type="AlphaFoldDB" id="A0A9X3INS8"/>
<feature type="domain" description="ATP-grasp" evidence="7">
    <location>
        <begin position="113"/>
        <end position="302"/>
    </location>
</feature>
<dbReference type="InterPro" id="IPR003135">
    <property type="entry name" value="ATP-grasp_carboxylate-amine"/>
</dbReference>
<evidence type="ECO:0000256" key="5">
    <source>
        <dbReference type="HAMAP-Rule" id="MF_01928"/>
    </source>
</evidence>
<dbReference type="GO" id="GO:0005524">
    <property type="term" value="F:ATP binding"/>
    <property type="evidence" value="ECO:0007669"/>
    <property type="project" value="UniProtKB-UniRule"/>
</dbReference>
<keyword evidence="9" id="KW-1185">Reference proteome</keyword>
<dbReference type="Pfam" id="PF02222">
    <property type="entry name" value="ATP-grasp"/>
    <property type="match status" value="1"/>
</dbReference>
<dbReference type="PANTHER" id="PTHR11609">
    <property type="entry name" value="PURINE BIOSYNTHESIS PROTEIN 6/7, PUR6/7"/>
    <property type="match status" value="1"/>
</dbReference>
<dbReference type="GO" id="GO:0046872">
    <property type="term" value="F:metal ion binding"/>
    <property type="evidence" value="ECO:0007669"/>
    <property type="project" value="InterPro"/>
</dbReference>
<comment type="catalytic activity">
    <reaction evidence="5 6">
        <text>5-amino-1-(5-phospho-beta-D-ribosyl)imidazole + hydrogencarbonate + ATP = 5-carboxyamino-1-(5-phospho-D-ribosyl)imidazole + ADP + phosphate + 2 H(+)</text>
        <dbReference type="Rhea" id="RHEA:19317"/>
        <dbReference type="ChEBI" id="CHEBI:15378"/>
        <dbReference type="ChEBI" id="CHEBI:17544"/>
        <dbReference type="ChEBI" id="CHEBI:30616"/>
        <dbReference type="ChEBI" id="CHEBI:43474"/>
        <dbReference type="ChEBI" id="CHEBI:58730"/>
        <dbReference type="ChEBI" id="CHEBI:137981"/>
        <dbReference type="ChEBI" id="CHEBI:456216"/>
        <dbReference type="EC" id="6.3.4.18"/>
    </reaction>
</comment>
<evidence type="ECO:0000256" key="4">
    <source>
        <dbReference type="ARBA" id="ARBA00022840"/>
    </source>
</evidence>
<dbReference type="GO" id="GO:0034028">
    <property type="term" value="F:5-(carboxyamino)imidazole ribonucleotide synthase activity"/>
    <property type="evidence" value="ECO:0007669"/>
    <property type="project" value="UniProtKB-UniRule"/>
</dbReference>
<comment type="pathway">
    <text evidence="5 6">Purine metabolism; IMP biosynthesis via de novo pathway; 5-amino-1-(5-phospho-D-ribosyl)imidazole-4-carboxylate from 5-amino-1-(5-phospho-D-ribosyl)imidazole (N5-CAIR route): step 1/2.</text>
</comment>
<reference evidence="8" key="1">
    <citation type="submission" date="2022-11" db="EMBL/GenBank/DDBJ databases">
        <title>Biodiversity and phylogenetic relationships of bacteria.</title>
        <authorList>
            <person name="Machado R.A.R."/>
            <person name="Bhat A."/>
            <person name="Loulou A."/>
            <person name="Kallel S."/>
        </authorList>
    </citation>
    <scope>NUCLEOTIDE SEQUENCE</scope>
    <source>
        <strain evidence="8">K-TC2</strain>
    </source>
</reference>
<dbReference type="RefSeq" id="WP_266341228.1">
    <property type="nucleotide sequence ID" value="NZ_JAPKNK010000017.1"/>
</dbReference>
<dbReference type="InterPro" id="IPR005875">
    <property type="entry name" value="PurK"/>
</dbReference>
<dbReference type="HAMAP" id="MF_01928">
    <property type="entry name" value="PurK"/>
    <property type="match status" value="1"/>
</dbReference>
<dbReference type="Gene3D" id="3.30.1490.20">
    <property type="entry name" value="ATP-grasp fold, A domain"/>
    <property type="match status" value="1"/>
</dbReference>
<dbReference type="NCBIfam" id="NF004675">
    <property type="entry name" value="PRK06019.1-1"/>
    <property type="match status" value="1"/>
</dbReference>
<dbReference type="InterPro" id="IPR013815">
    <property type="entry name" value="ATP_grasp_subdomain_1"/>
</dbReference>
<dbReference type="FunFam" id="3.40.50.20:FF:000016">
    <property type="entry name" value="N5-carboxyaminoimidazole ribonucleotide synthase"/>
    <property type="match status" value="1"/>
</dbReference>
<dbReference type="GO" id="GO:0005829">
    <property type="term" value="C:cytosol"/>
    <property type="evidence" value="ECO:0007669"/>
    <property type="project" value="TreeGrafter"/>
</dbReference>
<name>A0A9X3INS8_9HYPH</name>
<evidence type="ECO:0000259" key="7">
    <source>
        <dbReference type="PROSITE" id="PS50975"/>
    </source>
</evidence>
<keyword evidence="4 5" id="KW-0067">ATP-binding</keyword>
<dbReference type="GO" id="GO:0004638">
    <property type="term" value="F:phosphoribosylaminoimidazole carboxylase activity"/>
    <property type="evidence" value="ECO:0007669"/>
    <property type="project" value="InterPro"/>
</dbReference>
<comment type="caution">
    <text evidence="8">The sequence shown here is derived from an EMBL/GenBank/DDBJ whole genome shotgun (WGS) entry which is preliminary data.</text>
</comment>
<evidence type="ECO:0000256" key="6">
    <source>
        <dbReference type="RuleBase" id="RU361200"/>
    </source>
</evidence>
<dbReference type="SUPFAM" id="SSF51246">
    <property type="entry name" value="Rudiment single hybrid motif"/>
    <property type="match status" value="1"/>
</dbReference>
<comment type="function">
    <text evidence="6">Catalyzes the ATP-dependent conversion of 5-aminoimidazole ribonucleotide (AIR) and HCO(3)- to N5-carboxyaminoimidazole ribonucleotide (N5-CAIR).</text>
</comment>
<evidence type="ECO:0000313" key="9">
    <source>
        <dbReference type="Proteomes" id="UP001144805"/>
    </source>
</evidence>
<keyword evidence="2 5" id="KW-0547">Nucleotide-binding</keyword>
<evidence type="ECO:0000313" key="8">
    <source>
        <dbReference type="EMBL" id="MCX5572267.1"/>
    </source>
</evidence>
<dbReference type="PROSITE" id="PS50975">
    <property type="entry name" value="ATP_GRASP"/>
    <property type="match status" value="1"/>
</dbReference>
<feature type="binding site" evidence="5">
    <location>
        <position position="109"/>
    </location>
    <ligand>
        <name>ATP</name>
        <dbReference type="ChEBI" id="CHEBI:30616"/>
    </ligand>
</feature>
<feature type="binding site" evidence="5">
    <location>
        <begin position="272"/>
        <end position="273"/>
    </location>
    <ligand>
        <name>ATP</name>
        <dbReference type="ChEBI" id="CHEBI:30616"/>
    </ligand>
</feature>
<proteinExistence type="inferred from homology"/>
<keyword evidence="1 5" id="KW-0436">Ligase</keyword>
<dbReference type="NCBIfam" id="TIGR01161">
    <property type="entry name" value="purK"/>
    <property type="match status" value="1"/>
</dbReference>